<proteinExistence type="predicted"/>
<dbReference type="InterPro" id="IPR029033">
    <property type="entry name" value="His_PPase_superfam"/>
</dbReference>
<organism evidence="3 4">
    <name type="scientific">Propionibacterium cyclohexanicum</name>
    <dbReference type="NCBI Taxonomy" id="64702"/>
    <lineage>
        <taxon>Bacteria</taxon>
        <taxon>Bacillati</taxon>
        <taxon>Actinomycetota</taxon>
        <taxon>Actinomycetes</taxon>
        <taxon>Propionibacteriales</taxon>
        <taxon>Propionibacteriaceae</taxon>
        <taxon>Propionibacterium</taxon>
    </lineage>
</organism>
<name>A0A1H9SA52_9ACTN</name>
<dbReference type="STRING" id="64702.SAMN05443377_11222"/>
<feature type="binding site" evidence="2">
    <location>
        <position position="61"/>
    </location>
    <ligand>
        <name>substrate</name>
    </ligand>
</feature>
<dbReference type="InterPro" id="IPR013078">
    <property type="entry name" value="His_Pase_superF_clade-1"/>
</dbReference>
<dbReference type="Gene3D" id="3.40.50.1240">
    <property type="entry name" value="Phosphoglycerate mutase-like"/>
    <property type="match status" value="1"/>
</dbReference>
<protein>
    <submittedName>
        <fullName evidence="3">Probable phosphoglycerate mutase</fullName>
    </submittedName>
</protein>
<dbReference type="Pfam" id="PF00300">
    <property type="entry name" value="His_Phos_1"/>
    <property type="match status" value="1"/>
</dbReference>
<dbReference type="Proteomes" id="UP000198815">
    <property type="component" value="Unassembled WGS sequence"/>
</dbReference>
<accession>A0A1H9SA52</accession>
<dbReference type="EMBL" id="FOGZ01000012">
    <property type="protein sequence ID" value="SER81926.1"/>
    <property type="molecule type" value="Genomic_DNA"/>
</dbReference>
<evidence type="ECO:0000313" key="3">
    <source>
        <dbReference type="EMBL" id="SER81926.1"/>
    </source>
</evidence>
<dbReference type="SMART" id="SM00855">
    <property type="entry name" value="PGAM"/>
    <property type="match status" value="1"/>
</dbReference>
<sequence>MSAPTRLVLWRHGQTDWNLASRFQGQTDVPLNFTGINQAREAAPKVAALHPDAIVSSPLQRTTTTADALAELTGLAVATDERLMEIDVGSWAGRTFADIAAEGGIDPRDSSLVDRRYSPTGETRTEVGRRVGAALREIASAHPGQTVVIVSHGVSIRMGAAALCGLSYAQAHERGSIKNCSWTILEPRQGRWRIVAWNLSAFEDGPDTDY</sequence>
<evidence type="ECO:0000313" key="4">
    <source>
        <dbReference type="Proteomes" id="UP000198815"/>
    </source>
</evidence>
<dbReference type="CDD" id="cd07067">
    <property type="entry name" value="HP_PGM_like"/>
    <property type="match status" value="1"/>
</dbReference>
<feature type="active site" description="Proton donor/acceptor" evidence="1">
    <location>
        <position position="85"/>
    </location>
</feature>
<feature type="binding site" evidence="2">
    <location>
        <begin position="11"/>
        <end position="18"/>
    </location>
    <ligand>
        <name>substrate</name>
    </ligand>
</feature>
<dbReference type="PANTHER" id="PTHR48100:SF62">
    <property type="entry name" value="GLUCOSYL-3-PHOSPHOGLYCERATE PHOSPHATASE"/>
    <property type="match status" value="1"/>
</dbReference>
<evidence type="ECO:0000256" key="1">
    <source>
        <dbReference type="PIRSR" id="PIRSR613078-1"/>
    </source>
</evidence>
<dbReference type="GO" id="GO:0005737">
    <property type="term" value="C:cytoplasm"/>
    <property type="evidence" value="ECO:0007669"/>
    <property type="project" value="TreeGrafter"/>
</dbReference>
<dbReference type="SUPFAM" id="SSF53254">
    <property type="entry name" value="Phosphoglycerate mutase-like"/>
    <property type="match status" value="1"/>
</dbReference>
<keyword evidence="4" id="KW-1185">Reference proteome</keyword>
<dbReference type="InterPro" id="IPR001345">
    <property type="entry name" value="PG/BPGM_mutase_AS"/>
</dbReference>
<dbReference type="GO" id="GO:0016791">
    <property type="term" value="F:phosphatase activity"/>
    <property type="evidence" value="ECO:0007669"/>
    <property type="project" value="TreeGrafter"/>
</dbReference>
<evidence type="ECO:0000256" key="2">
    <source>
        <dbReference type="PIRSR" id="PIRSR613078-2"/>
    </source>
</evidence>
<gene>
    <name evidence="3" type="ORF">SAMN05443377_11222</name>
</gene>
<dbReference type="InterPro" id="IPR050275">
    <property type="entry name" value="PGM_Phosphatase"/>
</dbReference>
<dbReference type="AlphaFoldDB" id="A0A1H9SA52"/>
<feature type="active site" description="Tele-phosphohistidine intermediate" evidence="1">
    <location>
        <position position="12"/>
    </location>
</feature>
<reference evidence="3 4" key="1">
    <citation type="submission" date="2016-10" db="EMBL/GenBank/DDBJ databases">
        <authorList>
            <person name="de Groot N.N."/>
        </authorList>
    </citation>
    <scope>NUCLEOTIDE SEQUENCE [LARGE SCALE GENOMIC DNA]</scope>
    <source>
        <strain evidence="3 4">DSM 16859</strain>
    </source>
</reference>
<dbReference type="PANTHER" id="PTHR48100">
    <property type="entry name" value="BROAD-SPECIFICITY PHOSPHATASE YOR283W-RELATED"/>
    <property type="match status" value="1"/>
</dbReference>
<dbReference type="PROSITE" id="PS00175">
    <property type="entry name" value="PG_MUTASE"/>
    <property type="match status" value="1"/>
</dbReference>
<dbReference type="RefSeq" id="WP_218139258.1">
    <property type="nucleotide sequence ID" value="NZ_FOGZ01000012.1"/>
</dbReference>